<feature type="region of interest" description="Disordered" evidence="1">
    <location>
        <begin position="1"/>
        <end position="26"/>
    </location>
</feature>
<proteinExistence type="predicted"/>
<dbReference type="AlphaFoldDB" id="A0AAV8TE09"/>
<sequence length="81" mass="9202">MEEAYTAEPKKSRYLDRGEDQLSAHGDKAQMKRLKVAVLGGLQEGGKGETFAFGPLTEFGLEQKWRDNITKKKLISKDRFQ</sequence>
<evidence type="ECO:0000313" key="2">
    <source>
        <dbReference type="EMBL" id="KAJ8764358.1"/>
    </source>
</evidence>
<feature type="compositionally biased region" description="Basic and acidic residues" evidence="1">
    <location>
        <begin position="8"/>
        <end position="26"/>
    </location>
</feature>
<dbReference type="Proteomes" id="UP001159364">
    <property type="component" value="Linkage Group LG05"/>
</dbReference>
<protein>
    <submittedName>
        <fullName evidence="2">Uncharacterized protein</fullName>
    </submittedName>
</protein>
<name>A0AAV8TE09_9ROSI</name>
<comment type="caution">
    <text evidence="2">The sequence shown here is derived from an EMBL/GenBank/DDBJ whole genome shotgun (WGS) entry which is preliminary data.</text>
</comment>
<accession>A0AAV8TE09</accession>
<reference evidence="2 3" key="1">
    <citation type="submission" date="2021-09" db="EMBL/GenBank/DDBJ databases">
        <title>Genomic insights and catalytic innovation underlie evolution of tropane alkaloids biosynthesis.</title>
        <authorList>
            <person name="Wang Y.-J."/>
            <person name="Tian T."/>
            <person name="Huang J.-P."/>
            <person name="Huang S.-X."/>
        </authorList>
    </citation>
    <scope>NUCLEOTIDE SEQUENCE [LARGE SCALE GENOMIC DNA]</scope>
    <source>
        <strain evidence="2">KIB-2018</strain>
        <tissue evidence="2">Leaf</tissue>
    </source>
</reference>
<evidence type="ECO:0000256" key="1">
    <source>
        <dbReference type="SAM" id="MobiDB-lite"/>
    </source>
</evidence>
<evidence type="ECO:0000313" key="3">
    <source>
        <dbReference type="Proteomes" id="UP001159364"/>
    </source>
</evidence>
<gene>
    <name evidence="2" type="ORF">K2173_006098</name>
</gene>
<keyword evidence="3" id="KW-1185">Reference proteome</keyword>
<dbReference type="EMBL" id="JAIWQS010000005">
    <property type="protein sequence ID" value="KAJ8764358.1"/>
    <property type="molecule type" value="Genomic_DNA"/>
</dbReference>
<organism evidence="2 3">
    <name type="scientific">Erythroxylum novogranatense</name>
    <dbReference type="NCBI Taxonomy" id="1862640"/>
    <lineage>
        <taxon>Eukaryota</taxon>
        <taxon>Viridiplantae</taxon>
        <taxon>Streptophyta</taxon>
        <taxon>Embryophyta</taxon>
        <taxon>Tracheophyta</taxon>
        <taxon>Spermatophyta</taxon>
        <taxon>Magnoliopsida</taxon>
        <taxon>eudicotyledons</taxon>
        <taxon>Gunneridae</taxon>
        <taxon>Pentapetalae</taxon>
        <taxon>rosids</taxon>
        <taxon>fabids</taxon>
        <taxon>Malpighiales</taxon>
        <taxon>Erythroxylaceae</taxon>
        <taxon>Erythroxylum</taxon>
    </lineage>
</organism>